<evidence type="ECO:0000259" key="1">
    <source>
        <dbReference type="Pfam" id="PF13843"/>
    </source>
</evidence>
<dbReference type="EMBL" id="JAIFRP010000197">
    <property type="protein sequence ID" value="KAK2578685.1"/>
    <property type="molecule type" value="Genomic_DNA"/>
</dbReference>
<protein>
    <recommendedName>
        <fullName evidence="1">PiggyBac transposable element-derived protein domain-containing protein</fullName>
    </recommendedName>
</protein>
<dbReference type="Pfam" id="PF13843">
    <property type="entry name" value="DDE_Tnp_1_7"/>
    <property type="match status" value="1"/>
</dbReference>
<dbReference type="AlphaFoldDB" id="A0AAD9RFA0"/>
<organism evidence="2 3">
    <name type="scientific">Odynerus spinipes</name>
    <dbReference type="NCBI Taxonomy" id="1348599"/>
    <lineage>
        <taxon>Eukaryota</taxon>
        <taxon>Metazoa</taxon>
        <taxon>Ecdysozoa</taxon>
        <taxon>Arthropoda</taxon>
        <taxon>Hexapoda</taxon>
        <taxon>Insecta</taxon>
        <taxon>Pterygota</taxon>
        <taxon>Neoptera</taxon>
        <taxon>Endopterygota</taxon>
        <taxon>Hymenoptera</taxon>
        <taxon>Apocrita</taxon>
        <taxon>Aculeata</taxon>
        <taxon>Vespoidea</taxon>
        <taxon>Vespidae</taxon>
        <taxon>Eumeninae</taxon>
        <taxon>Odynerus</taxon>
    </lineage>
</organism>
<dbReference type="Proteomes" id="UP001258017">
    <property type="component" value="Unassembled WGS sequence"/>
</dbReference>
<gene>
    <name evidence="2" type="ORF">KPH14_001217</name>
</gene>
<name>A0AAD9RFA0_9HYME</name>
<evidence type="ECO:0000313" key="2">
    <source>
        <dbReference type="EMBL" id="KAK2578685.1"/>
    </source>
</evidence>
<feature type="domain" description="PiggyBac transposable element-derived protein" evidence="1">
    <location>
        <begin position="8"/>
        <end position="58"/>
    </location>
</feature>
<evidence type="ECO:0000313" key="3">
    <source>
        <dbReference type="Proteomes" id="UP001258017"/>
    </source>
</evidence>
<reference evidence="2" key="1">
    <citation type="submission" date="2021-08" db="EMBL/GenBank/DDBJ databases">
        <authorList>
            <person name="Misof B."/>
            <person name="Oliver O."/>
            <person name="Podsiadlowski L."/>
            <person name="Donath A."/>
            <person name="Peters R."/>
            <person name="Mayer C."/>
            <person name="Rust J."/>
            <person name="Gunkel S."/>
            <person name="Lesny P."/>
            <person name="Martin S."/>
            <person name="Oeyen J.P."/>
            <person name="Petersen M."/>
            <person name="Panagiotis P."/>
            <person name="Wilbrandt J."/>
            <person name="Tanja T."/>
        </authorList>
    </citation>
    <scope>NUCLEOTIDE SEQUENCE</scope>
    <source>
        <strain evidence="2">GBR_01_08_01A</strain>
        <tissue evidence="2">Thorax + abdomen</tissue>
    </source>
</reference>
<proteinExistence type="predicted"/>
<comment type="caution">
    <text evidence="2">The sequence shown here is derived from an EMBL/GenBank/DDBJ whole genome shotgun (WGS) entry which is preliminary data.</text>
</comment>
<keyword evidence="3" id="KW-1185">Reference proteome</keyword>
<dbReference type="InterPro" id="IPR029526">
    <property type="entry name" value="PGBD"/>
</dbReference>
<accession>A0AAD9RFA0</accession>
<sequence>MHHEPATVPKANKPEIIEFYNSTKSGVNALDQKCAAYSVNRRSQRWSTTIFCAMLNISGDVNSHVLYSASNIDKKKSRYKVLEELGYALVTPHVISRRSLPNLSRELKYIIDNFLHEVGVEALENPPTQGSRQS</sequence>
<reference evidence="2" key="2">
    <citation type="journal article" date="2023" name="Commun. Biol.">
        <title>Intrasexual cuticular hydrocarbon dimorphism in a wasp sheds light on hydrocarbon biosynthesis genes in Hymenoptera.</title>
        <authorList>
            <person name="Moris V.C."/>
            <person name="Podsiadlowski L."/>
            <person name="Martin S."/>
            <person name="Oeyen J.P."/>
            <person name="Donath A."/>
            <person name="Petersen M."/>
            <person name="Wilbrandt J."/>
            <person name="Misof B."/>
            <person name="Liedtke D."/>
            <person name="Thamm M."/>
            <person name="Scheiner R."/>
            <person name="Schmitt T."/>
            <person name="Niehuis O."/>
        </authorList>
    </citation>
    <scope>NUCLEOTIDE SEQUENCE</scope>
    <source>
        <strain evidence="2">GBR_01_08_01A</strain>
    </source>
</reference>